<dbReference type="PANTHER" id="PTHR30572">
    <property type="entry name" value="MEMBRANE COMPONENT OF TRANSPORTER-RELATED"/>
    <property type="match status" value="1"/>
</dbReference>
<evidence type="ECO:0000259" key="8">
    <source>
        <dbReference type="Pfam" id="PF02687"/>
    </source>
</evidence>
<evidence type="ECO:0000256" key="5">
    <source>
        <dbReference type="ARBA" id="ARBA00023136"/>
    </source>
</evidence>
<keyword evidence="4 7" id="KW-1133">Transmembrane helix</keyword>
<feature type="transmembrane region" description="Helical" evidence="7">
    <location>
        <begin position="289"/>
        <end position="312"/>
    </location>
</feature>
<proteinExistence type="inferred from homology"/>
<feature type="transmembrane region" description="Helical" evidence="7">
    <location>
        <begin position="195"/>
        <end position="218"/>
    </location>
</feature>
<keyword evidence="10" id="KW-1185">Reference proteome</keyword>
<evidence type="ECO:0000313" key="9">
    <source>
        <dbReference type="EMBL" id="KXB02106.1"/>
    </source>
</evidence>
<evidence type="ECO:0000256" key="6">
    <source>
        <dbReference type="ARBA" id="ARBA00038076"/>
    </source>
</evidence>
<feature type="domain" description="ABC3 transporter permease C-terminal" evidence="8">
    <location>
        <begin position="203"/>
        <end position="311"/>
    </location>
</feature>
<evidence type="ECO:0000256" key="2">
    <source>
        <dbReference type="ARBA" id="ARBA00022475"/>
    </source>
</evidence>
<feature type="transmembrane region" description="Helical" evidence="7">
    <location>
        <begin position="239"/>
        <end position="269"/>
    </location>
</feature>
<sequence>MCIGSFTKGLEKRYETGETWEIQAGFISPQNIQAVEGLKKLRGVESVEPYSLSSGKIFFENKSTAITVKTIVENSSMVNLSLSKGSFSPGKIVVSGDVKNRLDLSLGDKVTVSTPRKSARLEVSGILQSVSISEGYIVRVREKFQRCRGTLLEVEKGETNRIAGELREKTYIDSLTRKKSLKQGWLNLMDMYTSFVYAMEVVAGILVLVTAGMFAFISTREQAWDFTLLKSMGYSDRKIYQISLGGILTLTIGGIVTGVPLSMEVAGWFNSAFAKLMTLPPIFFLPRTISLISAMLLVVSITMAFFITRLFVKGGIASRLREVFETM</sequence>
<keyword evidence="5 7" id="KW-0472">Membrane</keyword>
<dbReference type="EMBL" id="LHXX01000025">
    <property type="protein sequence ID" value="KXB02106.1"/>
    <property type="molecule type" value="Genomic_DNA"/>
</dbReference>
<name>A0A133V6S9_9EURY</name>
<dbReference type="GO" id="GO:0005886">
    <property type="term" value="C:plasma membrane"/>
    <property type="evidence" value="ECO:0007669"/>
    <property type="project" value="UniProtKB-SubCell"/>
</dbReference>
<accession>A0A133V6S9</accession>
<dbReference type="Proteomes" id="UP000070400">
    <property type="component" value="Unassembled WGS sequence"/>
</dbReference>
<reference evidence="9 10" key="1">
    <citation type="journal article" date="2016" name="Sci. Rep.">
        <title>Metabolic traits of an uncultured archaeal lineage -MSBL1- from brine pools of the Red Sea.</title>
        <authorList>
            <person name="Mwirichia R."/>
            <person name="Alam I."/>
            <person name="Rashid M."/>
            <person name="Vinu M."/>
            <person name="Ba-Alawi W."/>
            <person name="Anthony Kamau A."/>
            <person name="Kamanda Ngugi D."/>
            <person name="Goker M."/>
            <person name="Klenk H.P."/>
            <person name="Bajic V."/>
            <person name="Stingl U."/>
        </authorList>
    </citation>
    <scope>NUCLEOTIDE SEQUENCE [LARGE SCALE GENOMIC DNA]</scope>
    <source>
        <strain evidence="9">SCGC-AAA261D19</strain>
    </source>
</reference>
<dbReference type="AlphaFoldDB" id="A0A133V6S9"/>
<comment type="similarity">
    <text evidence="6">Belongs to the ABC-4 integral membrane protein family.</text>
</comment>
<gene>
    <name evidence="9" type="ORF">AKJ43_02450</name>
</gene>
<protein>
    <recommendedName>
        <fullName evidence="8">ABC3 transporter permease C-terminal domain-containing protein</fullName>
    </recommendedName>
</protein>
<evidence type="ECO:0000256" key="7">
    <source>
        <dbReference type="SAM" id="Phobius"/>
    </source>
</evidence>
<dbReference type="PANTHER" id="PTHR30572:SF4">
    <property type="entry name" value="ABC TRANSPORTER PERMEASE YTRF"/>
    <property type="match status" value="1"/>
</dbReference>
<evidence type="ECO:0000256" key="4">
    <source>
        <dbReference type="ARBA" id="ARBA00022989"/>
    </source>
</evidence>
<dbReference type="Pfam" id="PF02687">
    <property type="entry name" value="FtsX"/>
    <property type="match status" value="1"/>
</dbReference>
<dbReference type="InterPro" id="IPR003838">
    <property type="entry name" value="ABC3_permease_C"/>
</dbReference>
<evidence type="ECO:0000256" key="3">
    <source>
        <dbReference type="ARBA" id="ARBA00022692"/>
    </source>
</evidence>
<evidence type="ECO:0000313" key="10">
    <source>
        <dbReference type="Proteomes" id="UP000070400"/>
    </source>
</evidence>
<comment type="caution">
    <text evidence="9">The sequence shown here is derived from an EMBL/GenBank/DDBJ whole genome shotgun (WGS) entry which is preliminary data.</text>
</comment>
<dbReference type="GO" id="GO:0022857">
    <property type="term" value="F:transmembrane transporter activity"/>
    <property type="evidence" value="ECO:0007669"/>
    <property type="project" value="TreeGrafter"/>
</dbReference>
<evidence type="ECO:0000256" key="1">
    <source>
        <dbReference type="ARBA" id="ARBA00004651"/>
    </source>
</evidence>
<comment type="subcellular location">
    <subcellularLocation>
        <location evidence="1">Cell membrane</location>
        <topology evidence="1">Multi-pass membrane protein</topology>
    </subcellularLocation>
</comment>
<keyword evidence="2" id="KW-1003">Cell membrane</keyword>
<keyword evidence="3 7" id="KW-0812">Transmembrane</keyword>
<organism evidence="9 10">
    <name type="scientific">candidate division MSBL1 archaeon SCGC-AAA261D19</name>
    <dbReference type="NCBI Taxonomy" id="1698273"/>
    <lineage>
        <taxon>Archaea</taxon>
        <taxon>Methanobacteriati</taxon>
        <taxon>Methanobacteriota</taxon>
        <taxon>candidate division MSBL1</taxon>
    </lineage>
</organism>
<dbReference type="InterPro" id="IPR050250">
    <property type="entry name" value="Macrolide_Exporter_MacB"/>
</dbReference>